<dbReference type="EMBL" id="WBOS01000029">
    <property type="protein sequence ID" value="KAB2328492.1"/>
    <property type="molecule type" value="Genomic_DNA"/>
</dbReference>
<accession>A0A6L3UX14</accession>
<keyword evidence="1" id="KW-0472">Membrane</keyword>
<reference evidence="3 4" key="1">
    <citation type="journal article" date="2016" name="Antonie Van Leeuwenhoek">
        <title>Bacillus depressus sp. nov., isolated from soil of a sunflower field.</title>
        <authorList>
            <person name="Wei X."/>
            <person name="Xin D."/>
            <person name="Xin Y."/>
            <person name="Zhang H."/>
            <person name="Wang T."/>
            <person name="Zhang J."/>
        </authorList>
    </citation>
    <scope>NUCLEOTIDE SEQUENCE [LARGE SCALE GENOMIC DNA]</scope>
    <source>
        <strain evidence="3 4">BZ1</strain>
    </source>
</reference>
<evidence type="ECO:0000313" key="4">
    <source>
        <dbReference type="Proteomes" id="UP000481030"/>
    </source>
</evidence>
<protein>
    <submittedName>
        <fullName evidence="3">VanZ family protein</fullName>
    </submittedName>
</protein>
<feature type="transmembrane region" description="Helical" evidence="1">
    <location>
        <begin position="6"/>
        <end position="36"/>
    </location>
</feature>
<evidence type="ECO:0000313" key="3">
    <source>
        <dbReference type="EMBL" id="KAB2328492.1"/>
    </source>
</evidence>
<dbReference type="AlphaFoldDB" id="A0A6L3UX14"/>
<dbReference type="RefSeq" id="WP_151537568.1">
    <property type="nucleotide sequence ID" value="NZ_WBOS01000029.1"/>
</dbReference>
<name>A0A6L3UX14_9BACI</name>
<sequence>MKKKYVWLTAAIVYCMAIFITTASPVSTGGNTLMILAELLHLSEEQARIANLVFRKLVHLSAFGLLAILFYNSFEKRRFLQAWLYTTLYAASDEIHQAFLPDRTGSIVDVGIDSVGALIALVIVKMAVSRRRKPNKVLNK</sequence>
<evidence type="ECO:0000256" key="1">
    <source>
        <dbReference type="SAM" id="Phobius"/>
    </source>
</evidence>
<dbReference type="InterPro" id="IPR006976">
    <property type="entry name" value="VanZ-like"/>
</dbReference>
<dbReference type="Pfam" id="PF04892">
    <property type="entry name" value="VanZ"/>
    <property type="match status" value="1"/>
</dbReference>
<gene>
    <name evidence="3" type="ORF">F7731_25540</name>
</gene>
<keyword evidence="1" id="KW-1133">Transmembrane helix</keyword>
<dbReference type="OrthoDB" id="291892at2"/>
<keyword evidence="1" id="KW-0812">Transmembrane</keyword>
<dbReference type="PANTHER" id="PTHR28008:SF1">
    <property type="entry name" value="DOMAIN PROTEIN, PUTATIVE (AFU_ORTHOLOGUE AFUA_3G10980)-RELATED"/>
    <property type="match status" value="1"/>
</dbReference>
<proteinExistence type="predicted"/>
<dbReference type="PANTHER" id="PTHR28008">
    <property type="entry name" value="DOMAIN PROTEIN, PUTATIVE (AFU_ORTHOLOGUE AFUA_3G10980)-RELATED"/>
    <property type="match status" value="1"/>
</dbReference>
<organism evidence="3 4">
    <name type="scientific">Cytobacillus depressus</name>
    <dbReference type="NCBI Taxonomy" id="1602942"/>
    <lineage>
        <taxon>Bacteria</taxon>
        <taxon>Bacillati</taxon>
        <taxon>Bacillota</taxon>
        <taxon>Bacilli</taxon>
        <taxon>Bacillales</taxon>
        <taxon>Bacillaceae</taxon>
        <taxon>Cytobacillus</taxon>
    </lineage>
</organism>
<dbReference type="NCBIfam" id="NF037970">
    <property type="entry name" value="vanZ_1"/>
    <property type="match status" value="1"/>
</dbReference>
<evidence type="ECO:0000259" key="2">
    <source>
        <dbReference type="Pfam" id="PF04892"/>
    </source>
</evidence>
<dbReference type="Proteomes" id="UP000481030">
    <property type="component" value="Unassembled WGS sequence"/>
</dbReference>
<feature type="domain" description="VanZ-like" evidence="2">
    <location>
        <begin position="12"/>
        <end position="126"/>
    </location>
</feature>
<comment type="caution">
    <text evidence="3">The sequence shown here is derived from an EMBL/GenBank/DDBJ whole genome shotgun (WGS) entry which is preliminary data.</text>
</comment>
<feature type="transmembrane region" description="Helical" evidence="1">
    <location>
        <begin position="57"/>
        <end position="74"/>
    </location>
</feature>
<keyword evidence="4" id="KW-1185">Reference proteome</keyword>